<name>A0A1Q5T5F6_9BACL</name>
<feature type="transmembrane region" description="Helical" evidence="1">
    <location>
        <begin position="240"/>
        <end position="259"/>
    </location>
</feature>
<protein>
    <submittedName>
        <fullName evidence="2">Nitrous oxide reductase maturation transmembrane protein NosY</fullName>
    </submittedName>
</protein>
<sequence length="269" mass="30439">MWNIGRMEWRLLMRQYSSYSFVLLWVVILSLLFFIAKNDADFAGYTNVTGTIANIILYLLPLFMLIAGSFAIAGEMENGQWRLLCTYPLSQAMYVAGKWLGQWLGQATLFTFSFGVSVAISSFAGIALPVKWVIALYSFSLFLIALFLMLGLSVGAFTSTRWQALTVSVGVWFLFIMIWPTLLIAVLNIVPYPLIAPLLQAATLFNPAEVLRVAFVVELGGSAIFGQAYDHLIHLWKKKFRLILTVYAIGYLCLLWSMATWKLTRRKQR</sequence>
<dbReference type="AlphaFoldDB" id="A0A1Q5T5F6"/>
<feature type="transmembrane region" description="Helical" evidence="1">
    <location>
        <begin position="134"/>
        <end position="157"/>
    </location>
</feature>
<keyword evidence="1" id="KW-0472">Membrane</keyword>
<dbReference type="Proteomes" id="UP000186030">
    <property type="component" value="Unassembled WGS sequence"/>
</dbReference>
<feature type="transmembrane region" description="Helical" evidence="1">
    <location>
        <begin position="169"/>
        <end position="190"/>
    </location>
</feature>
<proteinExistence type="predicted"/>
<organism evidence="2 3">
    <name type="scientific">Geobacillus proteiniphilus</name>
    <dbReference type="NCBI Taxonomy" id="860353"/>
    <lineage>
        <taxon>Bacteria</taxon>
        <taxon>Bacillati</taxon>
        <taxon>Bacillota</taxon>
        <taxon>Bacilli</taxon>
        <taxon>Bacillales</taxon>
        <taxon>Anoxybacillaceae</taxon>
        <taxon>Geobacillus</taxon>
    </lineage>
</organism>
<evidence type="ECO:0000313" key="3">
    <source>
        <dbReference type="Proteomes" id="UP000186030"/>
    </source>
</evidence>
<feature type="transmembrane region" description="Helical" evidence="1">
    <location>
        <begin position="55"/>
        <end position="73"/>
    </location>
</feature>
<feature type="transmembrane region" description="Helical" evidence="1">
    <location>
        <begin position="16"/>
        <end position="35"/>
    </location>
</feature>
<comment type="caution">
    <text evidence="2">The sequence shown here is derived from an EMBL/GenBank/DDBJ whole genome shotgun (WGS) entry which is preliminary data.</text>
</comment>
<accession>A0A1Q5T5F6</accession>
<keyword evidence="1" id="KW-1133">Transmembrane helix</keyword>
<dbReference type="GO" id="GO:0005886">
    <property type="term" value="C:plasma membrane"/>
    <property type="evidence" value="ECO:0007669"/>
    <property type="project" value="UniProtKB-SubCell"/>
</dbReference>
<keyword evidence="1 2" id="KW-0812">Transmembrane</keyword>
<dbReference type="Pfam" id="PF12679">
    <property type="entry name" value="ABC2_membrane_2"/>
    <property type="match status" value="1"/>
</dbReference>
<evidence type="ECO:0000256" key="1">
    <source>
        <dbReference type="SAM" id="Phobius"/>
    </source>
</evidence>
<dbReference type="EMBL" id="MQMG01000007">
    <property type="protein sequence ID" value="OKO95466.1"/>
    <property type="molecule type" value="Genomic_DNA"/>
</dbReference>
<dbReference type="GO" id="GO:0140359">
    <property type="term" value="F:ABC-type transporter activity"/>
    <property type="evidence" value="ECO:0007669"/>
    <property type="project" value="InterPro"/>
</dbReference>
<reference evidence="3" key="2">
    <citation type="submission" date="2017-01" db="EMBL/GenBank/DDBJ databases">
        <title>Genome sequencing and annotation of Geobacillus sp. 1017, a Hydrocarbon-Oxidizing Thermophilic Bacterium Isolated from a Heavy Oil Reservoir (China).</title>
        <authorList>
            <person name="Kadnikov V.V."/>
            <person name="Mardanov A.V."/>
            <person name="Poltaraus A.B."/>
            <person name="Sokolova D.S."/>
            <person name="Semenova E.M."/>
            <person name="Ravin N.V."/>
            <person name="Tourova T.P."/>
            <person name="Nazina T.N."/>
        </authorList>
    </citation>
    <scope>NUCLEOTIDE SEQUENCE [LARGE SCALE GENOMIC DNA]</scope>
    <source>
        <strain evidence="3">1017</strain>
    </source>
</reference>
<dbReference type="RefSeq" id="WP_074043209.1">
    <property type="nucleotide sequence ID" value="NZ_MQMG01000007.1"/>
</dbReference>
<gene>
    <name evidence="2" type="ORF">BRO54_0901</name>
</gene>
<feature type="transmembrane region" description="Helical" evidence="1">
    <location>
        <begin position="107"/>
        <end position="128"/>
    </location>
</feature>
<dbReference type="PANTHER" id="PTHR43471">
    <property type="entry name" value="ABC TRANSPORTER PERMEASE"/>
    <property type="match status" value="1"/>
</dbReference>
<evidence type="ECO:0000313" key="2">
    <source>
        <dbReference type="EMBL" id="OKO95466.1"/>
    </source>
</evidence>
<reference evidence="2 3" key="1">
    <citation type="submission" date="2016-11" db="EMBL/GenBank/DDBJ databases">
        <authorList>
            <person name="Kadnikov V."/>
            <person name="Nazina T."/>
        </authorList>
    </citation>
    <scope>NUCLEOTIDE SEQUENCE [LARGE SCALE GENOMIC DNA]</scope>
    <source>
        <strain evidence="2 3">1017</strain>
    </source>
</reference>